<gene>
    <name evidence="1" type="ORF">LCGC14_1343420</name>
</gene>
<name>A0A0F9KDP2_9ZZZZ</name>
<proteinExistence type="predicted"/>
<accession>A0A0F9KDP2</accession>
<reference evidence="1" key="1">
    <citation type="journal article" date="2015" name="Nature">
        <title>Complex archaea that bridge the gap between prokaryotes and eukaryotes.</title>
        <authorList>
            <person name="Spang A."/>
            <person name="Saw J.H."/>
            <person name="Jorgensen S.L."/>
            <person name="Zaremba-Niedzwiedzka K."/>
            <person name="Martijn J."/>
            <person name="Lind A.E."/>
            <person name="van Eijk R."/>
            <person name="Schleper C."/>
            <person name="Guy L."/>
            <person name="Ettema T.J."/>
        </authorList>
    </citation>
    <scope>NUCLEOTIDE SEQUENCE</scope>
</reference>
<sequence>MILDYDVKLSEETFKKFETWYRENNPEFTGTIRRAAESLWIADIIDSDQNLRKYCFANRE</sequence>
<protein>
    <submittedName>
        <fullName evidence="1">Uncharacterized protein</fullName>
    </submittedName>
</protein>
<evidence type="ECO:0000313" key="1">
    <source>
        <dbReference type="EMBL" id="KKM80083.1"/>
    </source>
</evidence>
<organism evidence="1">
    <name type="scientific">marine sediment metagenome</name>
    <dbReference type="NCBI Taxonomy" id="412755"/>
    <lineage>
        <taxon>unclassified sequences</taxon>
        <taxon>metagenomes</taxon>
        <taxon>ecological metagenomes</taxon>
    </lineage>
</organism>
<comment type="caution">
    <text evidence="1">The sequence shown here is derived from an EMBL/GenBank/DDBJ whole genome shotgun (WGS) entry which is preliminary data.</text>
</comment>
<dbReference type="EMBL" id="LAZR01008236">
    <property type="protein sequence ID" value="KKM80083.1"/>
    <property type="molecule type" value="Genomic_DNA"/>
</dbReference>
<dbReference type="AlphaFoldDB" id="A0A0F9KDP2"/>